<organism evidence="2 3">
    <name type="scientific">Astrephomene gubernaculifera</name>
    <dbReference type="NCBI Taxonomy" id="47775"/>
    <lineage>
        <taxon>Eukaryota</taxon>
        <taxon>Viridiplantae</taxon>
        <taxon>Chlorophyta</taxon>
        <taxon>core chlorophytes</taxon>
        <taxon>Chlorophyceae</taxon>
        <taxon>CS clade</taxon>
        <taxon>Chlamydomonadales</taxon>
        <taxon>Astrephomenaceae</taxon>
        <taxon>Astrephomene</taxon>
    </lineage>
</organism>
<keyword evidence="3" id="KW-1185">Reference proteome</keyword>
<evidence type="ECO:0000313" key="2">
    <source>
        <dbReference type="EMBL" id="GFR51393.1"/>
    </source>
</evidence>
<feature type="non-terminal residue" evidence="2">
    <location>
        <position position="432"/>
    </location>
</feature>
<dbReference type="AlphaFoldDB" id="A0AAD3HSD5"/>
<feature type="region of interest" description="Disordered" evidence="1">
    <location>
        <begin position="52"/>
        <end position="200"/>
    </location>
</feature>
<gene>
    <name evidence="2" type="ORF">Agub_g13829</name>
</gene>
<accession>A0AAD3HSD5</accession>
<dbReference type="EMBL" id="BMAR01000049">
    <property type="protein sequence ID" value="GFR51393.1"/>
    <property type="molecule type" value="Genomic_DNA"/>
</dbReference>
<proteinExistence type="predicted"/>
<name>A0AAD3HSD5_9CHLO</name>
<feature type="region of interest" description="Disordered" evidence="1">
    <location>
        <begin position="218"/>
        <end position="317"/>
    </location>
</feature>
<protein>
    <submittedName>
        <fullName evidence="2">Uncharacterized protein</fullName>
    </submittedName>
</protein>
<feature type="non-terminal residue" evidence="2">
    <location>
        <position position="1"/>
    </location>
</feature>
<feature type="compositionally biased region" description="Low complexity" evidence="1">
    <location>
        <begin position="88"/>
        <end position="103"/>
    </location>
</feature>
<evidence type="ECO:0000313" key="3">
    <source>
        <dbReference type="Proteomes" id="UP001054857"/>
    </source>
</evidence>
<feature type="compositionally biased region" description="Polar residues" evidence="1">
    <location>
        <begin position="232"/>
        <end position="247"/>
    </location>
</feature>
<dbReference type="Proteomes" id="UP001054857">
    <property type="component" value="Unassembled WGS sequence"/>
</dbReference>
<feature type="compositionally biased region" description="Low complexity" evidence="1">
    <location>
        <begin position="218"/>
        <end position="231"/>
    </location>
</feature>
<reference evidence="2 3" key="1">
    <citation type="journal article" date="2021" name="Sci. Rep.">
        <title>Genome sequencing of the multicellular alga Astrephomene provides insights into convergent evolution of germ-soma differentiation.</title>
        <authorList>
            <person name="Yamashita S."/>
            <person name="Yamamoto K."/>
            <person name="Matsuzaki R."/>
            <person name="Suzuki S."/>
            <person name="Yamaguchi H."/>
            <person name="Hirooka S."/>
            <person name="Minakuchi Y."/>
            <person name="Miyagishima S."/>
            <person name="Kawachi M."/>
            <person name="Toyoda A."/>
            <person name="Nozaki H."/>
        </authorList>
    </citation>
    <scope>NUCLEOTIDE SEQUENCE [LARGE SCALE GENOMIC DNA]</scope>
    <source>
        <strain evidence="2 3">NIES-4017</strain>
    </source>
</reference>
<feature type="compositionally biased region" description="Acidic residues" evidence="1">
    <location>
        <begin position="292"/>
        <end position="303"/>
    </location>
</feature>
<comment type="caution">
    <text evidence="2">The sequence shown here is derived from an EMBL/GenBank/DDBJ whole genome shotgun (WGS) entry which is preliminary data.</text>
</comment>
<feature type="compositionally biased region" description="Polar residues" evidence="1">
    <location>
        <begin position="76"/>
        <end position="86"/>
    </location>
</feature>
<feature type="compositionally biased region" description="Low complexity" evidence="1">
    <location>
        <begin position="182"/>
        <end position="198"/>
    </location>
</feature>
<feature type="compositionally biased region" description="Low complexity" evidence="1">
    <location>
        <begin position="304"/>
        <end position="317"/>
    </location>
</feature>
<evidence type="ECO:0000256" key="1">
    <source>
        <dbReference type="SAM" id="MobiDB-lite"/>
    </source>
</evidence>
<feature type="compositionally biased region" description="Low complexity" evidence="1">
    <location>
        <begin position="62"/>
        <end position="73"/>
    </location>
</feature>
<feature type="compositionally biased region" description="Gly residues" evidence="1">
    <location>
        <begin position="278"/>
        <end position="288"/>
    </location>
</feature>
<sequence>PPTQLAVYALSMEVLPAGMLQVVAAELEALMQLVLPLCHRALQGRMADEWSQLCPPPPAPQAPQGTASASAPSLDGPSNRSSSCHVNASGAPMSPSGSADATSGAGGQDAPCGQTRARVDCAFPSHDQRDEQRIGGSNRNRPQRTRSVREPRSTHGTEASRLLASTGSISPGAVAATGMPWAAQQPQQQAPQQQQQQPHVAPLRRLLSRFATGATATMSTTAAAATPSEASPQCQSTTFETKPTPCNSPDALDPQSPFRAPASNPSPAYAGTSARLHGGSGGNIGDVGSGSIEEDDVEEDDLELSSLVSSSDRLSGGPSFASPLCTGVARVHEEGQLGEEGGAAGKGAKGAAGRAATPQSPLLIHGFSGNTSVRSAETGGATAAVAVAPIAVAVQPAPGKCGAVSDQRARQLSCAEGLPAPPSFMQLRAQSQ</sequence>